<dbReference type="WBParaSite" id="TCNE_0001342701-mRNA-1">
    <property type="protein sequence ID" value="TCNE_0001342701-mRNA-1"/>
    <property type="gene ID" value="TCNE_0001342701"/>
</dbReference>
<dbReference type="EMBL" id="UYWY01021715">
    <property type="protein sequence ID" value="VDM44748.1"/>
    <property type="molecule type" value="Genomic_DNA"/>
</dbReference>
<evidence type="ECO:0000313" key="1">
    <source>
        <dbReference type="EMBL" id="VDM44748.1"/>
    </source>
</evidence>
<proteinExistence type="predicted"/>
<reference evidence="1 2" key="2">
    <citation type="submission" date="2018-11" db="EMBL/GenBank/DDBJ databases">
        <authorList>
            <consortium name="Pathogen Informatics"/>
        </authorList>
    </citation>
    <scope>NUCLEOTIDE SEQUENCE [LARGE SCALE GENOMIC DNA]</scope>
</reference>
<reference evidence="3" key="1">
    <citation type="submission" date="2016-06" db="UniProtKB">
        <authorList>
            <consortium name="WormBaseParasite"/>
        </authorList>
    </citation>
    <scope>IDENTIFICATION</scope>
</reference>
<organism evidence="2 3">
    <name type="scientific">Toxocara canis</name>
    <name type="common">Canine roundworm</name>
    <dbReference type="NCBI Taxonomy" id="6265"/>
    <lineage>
        <taxon>Eukaryota</taxon>
        <taxon>Metazoa</taxon>
        <taxon>Ecdysozoa</taxon>
        <taxon>Nematoda</taxon>
        <taxon>Chromadorea</taxon>
        <taxon>Rhabditida</taxon>
        <taxon>Spirurina</taxon>
        <taxon>Ascaridomorpha</taxon>
        <taxon>Ascaridoidea</taxon>
        <taxon>Toxocaridae</taxon>
        <taxon>Toxocara</taxon>
    </lineage>
</organism>
<name>A0A183UY57_TOXCA</name>
<evidence type="ECO:0000313" key="2">
    <source>
        <dbReference type="Proteomes" id="UP000050794"/>
    </source>
</evidence>
<accession>A0A183UY57</accession>
<dbReference type="PROSITE" id="PS51257">
    <property type="entry name" value="PROKAR_LIPOPROTEIN"/>
    <property type="match status" value="1"/>
</dbReference>
<dbReference type="Proteomes" id="UP000050794">
    <property type="component" value="Unassembled WGS sequence"/>
</dbReference>
<dbReference type="AlphaFoldDB" id="A0A183UY57"/>
<sequence length="78" mass="8578">MSNCRGAVPDYNQDCDALTNGLQWLLWCGCSKNDCRCSYNNSGNSEPTDKYGLVKVNETQPLSVTSTAAPESEKQTIR</sequence>
<gene>
    <name evidence="1" type="ORF">TCNE_LOCUS13427</name>
</gene>
<protein>
    <submittedName>
        <fullName evidence="1 3">Uncharacterized protein</fullName>
    </submittedName>
</protein>
<keyword evidence="2" id="KW-1185">Reference proteome</keyword>
<evidence type="ECO:0000313" key="3">
    <source>
        <dbReference type="WBParaSite" id="TCNE_0001342701-mRNA-1"/>
    </source>
</evidence>